<dbReference type="PANTHER" id="PTHR30250">
    <property type="entry name" value="PST FAMILY PREDICTED COLANIC ACID TRANSPORTER"/>
    <property type="match status" value="1"/>
</dbReference>
<name>A0A0B7GLX2_STRSA</name>
<dbReference type="PANTHER" id="PTHR30250:SF11">
    <property type="entry name" value="O-ANTIGEN TRANSPORTER-RELATED"/>
    <property type="match status" value="1"/>
</dbReference>
<sequence length="442" mass="50984">MPSKSGSSPYAKNNDGNKEIEKIISKEGLKNNYIWNMLGTVSSSLISVVLLLLASRFLDSRDSDIFSIAYALGQQFFVLGYFQVRNLQSTDVKERYQFASYHNTRLFTIFLMILTSFIYTLWQGYDVYKSSIILLLVLYRAIDAYSDVFQGLFQQKNRSDLAGKVQFYRSWICMLIFAIVLLFTKSLMVASIVICCANFILTFPLDFRNCRLHFSQEMFSPKLYDDRKNVYSILKNSFPLFLNGFLITYIYNEPKIDIDYLLTNGYFSSGVQRDFNVLFMPVFVLSLLFFVLRPLTTQLSIYWTEKKFTLFFKQVSTLNLVMTVLGLVIVILGYLIGTEVLSAVYGIRLQEYKLPFTILLIGGILNVFALVVDIIMTIFRKQHYLMIAYLLTFAVSKSITLPFIRDQKLLGAANSFLISMCVFYATSLIIYGVVKNQEKRKK</sequence>
<keyword evidence="4 6" id="KW-1133">Transmembrane helix</keyword>
<keyword evidence="3 6" id="KW-0812">Transmembrane</keyword>
<feature type="transmembrane region" description="Helical" evidence="6">
    <location>
        <begin position="105"/>
        <end position="122"/>
    </location>
</feature>
<dbReference type="GO" id="GO:0005886">
    <property type="term" value="C:plasma membrane"/>
    <property type="evidence" value="ECO:0007669"/>
    <property type="project" value="UniProtKB-SubCell"/>
</dbReference>
<dbReference type="Proteomes" id="UP000183504">
    <property type="component" value="Unassembled WGS sequence"/>
</dbReference>
<feature type="transmembrane region" description="Helical" evidence="6">
    <location>
        <begin position="317"/>
        <end position="336"/>
    </location>
</feature>
<evidence type="ECO:0000256" key="3">
    <source>
        <dbReference type="ARBA" id="ARBA00022692"/>
    </source>
</evidence>
<accession>A0A0B7GLX2</accession>
<gene>
    <name evidence="7" type="ORF">SSV_1387</name>
</gene>
<feature type="transmembrane region" description="Helical" evidence="6">
    <location>
        <begin position="33"/>
        <end position="53"/>
    </location>
</feature>
<feature type="transmembrane region" description="Helical" evidence="6">
    <location>
        <begin position="167"/>
        <end position="183"/>
    </location>
</feature>
<keyword evidence="5 6" id="KW-0472">Membrane</keyword>
<keyword evidence="2" id="KW-1003">Cell membrane</keyword>
<feature type="transmembrane region" description="Helical" evidence="6">
    <location>
        <begin position="229"/>
        <end position="251"/>
    </location>
</feature>
<dbReference type="InterPro" id="IPR050833">
    <property type="entry name" value="Poly_Biosynth_Transport"/>
</dbReference>
<evidence type="ECO:0000256" key="6">
    <source>
        <dbReference type="SAM" id="Phobius"/>
    </source>
</evidence>
<dbReference type="RefSeq" id="WP_072074240.1">
    <property type="nucleotide sequence ID" value="NZ_CDMW01000001.1"/>
</dbReference>
<feature type="transmembrane region" description="Helical" evidence="6">
    <location>
        <begin position="277"/>
        <end position="296"/>
    </location>
</feature>
<evidence type="ECO:0000256" key="2">
    <source>
        <dbReference type="ARBA" id="ARBA00022475"/>
    </source>
</evidence>
<comment type="subcellular location">
    <subcellularLocation>
        <location evidence="1">Cell membrane</location>
        <topology evidence="1">Multi-pass membrane protein</topology>
    </subcellularLocation>
</comment>
<feature type="transmembrane region" description="Helical" evidence="6">
    <location>
        <begin position="416"/>
        <end position="434"/>
    </location>
</feature>
<feature type="transmembrane region" description="Helical" evidence="6">
    <location>
        <begin position="128"/>
        <end position="146"/>
    </location>
</feature>
<reference evidence="7 8" key="1">
    <citation type="submission" date="2015-01" db="EMBL/GenBank/DDBJ databases">
        <authorList>
            <person name="Pelicic Vladimir"/>
        </authorList>
    </citation>
    <scope>NUCLEOTIDE SEQUENCE [LARGE SCALE GENOMIC DNA]</scope>
    <source>
        <strain evidence="7 8">2908</strain>
    </source>
</reference>
<feature type="transmembrane region" description="Helical" evidence="6">
    <location>
        <begin position="386"/>
        <end position="404"/>
    </location>
</feature>
<dbReference type="AlphaFoldDB" id="A0A0B7GLX2"/>
<evidence type="ECO:0000313" key="8">
    <source>
        <dbReference type="Proteomes" id="UP000183504"/>
    </source>
</evidence>
<feature type="transmembrane region" description="Helical" evidence="6">
    <location>
        <begin position="65"/>
        <end position="84"/>
    </location>
</feature>
<evidence type="ECO:0000256" key="1">
    <source>
        <dbReference type="ARBA" id="ARBA00004651"/>
    </source>
</evidence>
<organism evidence="7 8">
    <name type="scientific">Streptococcus sanguinis</name>
    <dbReference type="NCBI Taxonomy" id="1305"/>
    <lineage>
        <taxon>Bacteria</taxon>
        <taxon>Bacillati</taxon>
        <taxon>Bacillota</taxon>
        <taxon>Bacilli</taxon>
        <taxon>Lactobacillales</taxon>
        <taxon>Streptococcaceae</taxon>
        <taxon>Streptococcus</taxon>
    </lineage>
</organism>
<evidence type="ECO:0000256" key="5">
    <source>
        <dbReference type="ARBA" id="ARBA00023136"/>
    </source>
</evidence>
<evidence type="ECO:0000256" key="4">
    <source>
        <dbReference type="ARBA" id="ARBA00022989"/>
    </source>
</evidence>
<evidence type="ECO:0000313" key="7">
    <source>
        <dbReference type="EMBL" id="CEL90681.1"/>
    </source>
</evidence>
<proteinExistence type="predicted"/>
<feature type="transmembrane region" description="Helical" evidence="6">
    <location>
        <begin position="189"/>
        <end position="208"/>
    </location>
</feature>
<protein>
    <submittedName>
        <fullName evidence="7">Putative polysaccharide biosynthesis protein</fullName>
    </submittedName>
</protein>
<feature type="transmembrane region" description="Helical" evidence="6">
    <location>
        <begin position="356"/>
        <end position="379"/>
    </location>
</feature>
<dbReference type="EMBL" id="CDMW01000001">
    <property type="protein sequence ID" value="CEL90681.1"/>
    <property type="molecule type" value="Genomic_DNA"/>
</dbReference>